<dbReference type="FunFam" id="2.60.40.150:FF:000273">
    <property type="entry name" value="Predicted protein"/>
    <property type="match status" value="1"/>
</dbReference>
<dbReference type="EMBL" id="AGCU01107783">
    <property type="status" value="NOT_ANNOTATED_CDS"/>
    <property type="molecule type" value="Genomic_DNA"/>
</dbReference>
<dbReference type="InterPro" id="IPR035892">
    <property type="entry name" value="C2_domain_sf"/>
</dbReference>
<dbReference type="GO" id="GO:0098793">
    <property type="term" value="C:presynapse"/>
    <property type="evidence" value="ECO:0007669"/>
    <property type="project" value="GOC"/>
</dbReference>
<dbReference type="Proteomes" id="UP000007267">
    <property type="component" value="Unassembled WGS sequence"/>
</dbReference>
<dbReference type="GO" id="GO:0048791">
    <property type="term" value="P:calcium ion-regulated exocytosis of neurotransmitter"/>
    <property type="evidence" value="ECO:0007669"/>
    <property type="project" value="TreeGrafter"/>
</dbReference>
<protein>
    <recommendedName>
        <fullName evidence="2">C2 domain-containing protein</fullName>
    </recommendedName>
</protein>
<dbReference type="GO" id="GO:0005509">
    <property type="term" value="F:calcium ion binding"/>
    <property type="evidence" value="ECO:0007669"/>
    <property type="project" value="TreeGrafter"/>
</dbReference>
<dbReference type="PROSITE" id="PS50004">
    <property type="entry name" value="C2"/>
    <property type="match status" value="2"/>
</dbReference>
<evidence type="ECO:0000256" key="1">
    <source>
        <dbReference type="ARBA" id="ARBA00006996"/>
    </source>
</evidence>
<dbReference type="GO" id="GO:0000149">
    <property type="term" value="F:SNARE binding"/>
    <property type="evidence" value="ECO:0007669"/>
    <property type="project" value="TreeGrafter"/>
</dbReference>
<sequence>VLLPVAVLGVSHLPKGLGSSRDSYVKVYLLPKFVEPQRTAVRRKSLHPEFREQFQFGHYRLEELRGFTLRFAVYAKDFRSLRDSFIGEVMFPCAQATWCPEAASSYTRELSTTKTKLKKSTTLGQLFLLLQYQALANRIKVLVRKAENLGRLTRVPGAPDHYVVIQLYCDGRVIDSKETKSIAGSSPVWNAPFLFSIPAGDIQDQQLCLEFTVMQARLYLRSCALGRVLIGPHAPQAGLLHWQEMCSRGPVESARWHVIQP</sequence>
<keyword evidence="4" id="KW-1185">Reference proteome</keyword>
<dbReference type="eggNOG" id="KOG1028">
    <property type="taxonomic scope" value="Eukaryota"/>
</dbReference>
<dbReference type="GeneTree" id="ENSGT00930000151452"/>
<dbReference type="PANTHER" id="PTHR10024">
    <property type="entry name" value="SYNAPTOTAGMIN"/>
    <property type="match status" value="1"/>
</dbReference>
<reference evidence="4" key="1">
    <citation type="submission" date="2011-10" db="EMBL/GenBank/DDBJ databases">
        <authorList>
            <consortium name="Soft-shell Turtle Genome Consortium"/>
        </authorList>
    </citation>
    <scope>NUCLEOTIDE SEQUENCE [LARGE SCALE GENOMIC DNA]</scope>
    <source>
        <strain evidence="4">Daiwa-1</strain>
    </source>
</reference>
<dbReference type="Gene3D" id="2.60.40.150">
    <property type="entry name" value="C2 domain"/>
    <property type="match status" value="2"/>
</dbReference>
<name>K7FRD3_PELSI</name>
<reference evidence="4" key="2">
    <citation type="journal article" date="2013" name="Nat. Genet.">
        <title>The draft genomes of soft-shell turtle and green sea turtle yield insights into the development and evolution of the turtle-specific body plan.</title>
        <authorList>
            <person name="Wang Z."/>
            <person name="Pascual-Anaya J."/>
            <person name="Zadissa A."/>
            <person name="Li W."/>
            <person name="Niimura Y."/>
            <person name="Huang Z."/>
            <person name="Li C."/>
            <person name="White S."/>
            <person name="Xiong Z."/>
            <person name="Fang D."/>
            <person name="Wang B."/>
            <person name="Ming Y."/>
            <person name="Chen Y."/>
            <person name="Zheng Y."/>
            <person name="Kuraku S."/>
            <person name="Pignatelli M."/>
            <person name="Herrero J."/>
            <person name="Beal K."/>
            <person name="Nozawa M."/>
            <person name="Li Q."/>
            <person name="Wang J."/>
            <person name="Zhang H."/>
            <person name="Yu L."/>
            <person name="Shigenobu S."/>
            <person name="Wang J."/>
            <person name="Liu J."/>
            <person name="Flicek P."/>
            <person name="Searle S."/>
            <person name="Wang J."/>
            <person name="Kuratani S."/>
            <person name="Yin Y."/>
            <person name="Aken B."/>
            <person name="Zhang G."/>
            <person name="Irie N."/>
        </authorList>
    </citation>
    <scope>NUCLEOTIDE SEQUENCE [LARGE SCALE GENOMIC DNA]</scope>
    <source>
        <strain evidence="4">Daiwa-1</strain>
    </source>
</reference>
<evidence type="ECO:0000259" key="2">
    <source>
        <dbReference type="PROSITE" id="PS50004"/>
    </source>
</evidence>
<reference evidence="3" key="4">
    <citation type="submission" date="2025-09" db="UniProtKB">
        <authorList>
            <consortium name="Ensembl"/>
        </authorList>
    </citation>
    <scope>IDENTIFICATION</scope>
</reference>
<dbReference type="CDD" id="cd00276">
    <property type="entry name" value="C2B_Synaptotagmin"/>
    <property type="match status" value="1"/>
</dbReference>
<dbReference type="HOGENOM" id="CLU_023008_11_0_1"/>
<dbReference type="GO" id="GO:0030276">
    <property type="term" value="F:clathrin binding"/>
    <property type="evidence" value="ECO:0007669"/>
    <property type="project" value="TreeGrafter"/>
</dbReference>
<reference evidence="3" key="3">
    <citation type="submission" date="2025-08" db="UniProtKB">
        <authorList>
            <consortium name="Ensembl"/>
        </authorList>
    </citation>
    <scope>IDENTIFICATION</scope>
</reference>
<dbReference type="GO" id="GO:0006906">
    <property type="term" value="P:vesicle fusion"/>
    <property type="evidence" value="ECO:0007669"/>
    <property type="project" value="TreeGrafter"/>
</dbReference>
<evidence type="ECO:0000313" key="4">
    <source>
        <dbReference type="Proteomes" id="UP000007267"/>
    </source>
</evidence>
<dbReference type="STRING" id="13735.ENSPSIP00000010593"/>
<feature type="domain" description="C2" evidence="2">
    <location>
        <begin position="1"/>
        <end position="106"/>
    </location>
</feature>
<dbReference type="AlphaFoldDB" id="K7FRD3"/>
<dbReference type="Ensembl" id="ENSPSIT00000010646.1">
    <property type="protein sequence ID" value="ENSPSIP00000010593.1"/>
    <property type="gene ID" value="ENSPSIG00000009604.1"/>
</dbReference>
<accession>K7FRD3</accession>
<dbReference type="SUPFAM" id="SSF49562">
    <property type="entry name" value="C2 domain (Calcium/lipid-binding domain, CaLB)"/>
    <property type="match status" value="2"/>
</dbReference>
<dbReference type="GO" id="GO:0030424">
    <property type="term" value="C:axon"/>
    <property type="evidence" value="ECO:0007669"/>
    <property type="project" value="TreeGrafter"/>
</dbReference>
<dbReference type="PANTHER" id="PTHR10024:SF351">
    <property type="entry name" value="SYNAPTOTAGMIN-4-LIKE"/>
    <property type="match status" value="1"/>
</dbReference>
<comment type="similarity">
    <text evidence="1">Belongs to the synaptotagmin family.</text>
</comment>
<organism evidence="3 4">
    <name type="scientific">Pelodiscus sinensis</name>
    <name type="common">Chinese softshell turtle</name>
    <name type="synonym">Trionyx sinensis</name>
    <dbReference type="NCBI Taxonomy" id="13735"/>
    <lineage>
        <taxon>Eukaryota</taxon>
        <taxon>Metazoa</taxon>
        <taxon>Chordata</taxon>
        <taxon>Craniata</taxon>
        <taxon>Vertebrata</taxon>
        <taxon>Euteleostomi</taxon>
        <taxon>Archelosauria</taxon>
        <taxon>Testudinata</taxon>
        <taxon>Testudines</taxon>
        <taxon>Cryptodira</taxon>
        <taxon>Trionychia</taxon>
        <taxon>Trionychidae</taxon>
        <taxon>Pelodiscus</taxon>
    </lineage>
</organism>
<dbReference type="GO" id="GO:0005886">
    <property type="term" value="C:plasma membrane"/>
    <property type="evidence" value="ECO:0007669"/>
    <property type="project" value="TreeGrafter"/>
</dbReference>
<proteinExistence type="inferred from homology"/>
<dbReference type="SMART" id="SM00239">
    <property type="entry name" value="C2"/>
    <property type="match status" value="2"/>
</dbReference>
<feature type="domain" description="C2" evidence="2">
    <location>
        <begin position="122"/>
        <end position="257"/>
    </location>
</feature>
<dbReference type="GO" id="GO:0001786">
    <property type="term" value="F:phosphatidylserine binding"/>
    <property type="evidence" value="ECO:0007669"/>
    <property type="project" value="TreeGrafter"/>
</dbReference>
<dbReference type="Pfam" id="PF00168">
    <property type="entry name" value="C2"/>
    <property type="match status" value="2"/>
</dbReference>
<dbReference type="GO" id="GO:0005544">
    <property type="term" value="F:calcium-dependent phospholipid binding"/>
    <property type="evidence" value="ECO:0007669"/>
    <property type="project" value="TreeGrafter"/>
</dbReference>
<evidence type="ECO:0000313" key="3">
    <source>
        <dbReference type="Ensembl" id="ENSPSIP00000010593.1"/>
    </source>
</evidence>
<dbReference type="OMA" id="WESEVTN"/>
<dbReference type="InterPro" id="IPR000008">
    <property type="entry name" value="C2_dom"/>
</dbReference>
<dbReference type="GO" id="GO:0070382">
    <property type="term" value="C:exocytic vesicle"/>
    <property type="evidence" value="ECO:0007669"/>
    <property type="project" value="TreeGrafter"/>
</dbReference>
<dbReference type="EMBL" id="AGCU01107784">
    <property type="status" value="NOT_ANNOTATED_CDS"/>
    <property type="molecule type" value="Genomic_DNA"/>
</dbReference>